<gene>
    <name evidence="2" type="ORF">SAMN05421852_11459</name>
</gene>
<dbReference type="AlphaFoldDB" id="A0A1I3SWU9"/>
<protein>
    <recommendedName>
        <fullName evidence="1">VWFA domain-containing protein</fullName>
    </recommendedName>
</protein>
<feature type="domain" description="VWFA" evidence="1">
    <location>
        <begin position="124"/>
        <end position="330"/>
    </location>
</feature>
<evidence type="ECO:0000259" key="1">
    <source>
        <dbReference type="PROSITE" id="PS50234"/>
    </source>
</evidence>
<dbReference type="Proteomes" id="UP000199545">
    <property type="component" value="Unassembled WGS sequence"/>
</dbReference>
<dbReference type="InterPro" id="IPR036465">
    <property type="entry name" value="vWFA_dom_sf"/>
</dbReference>
<evidence type="ECO:0000313" key="2">
    <source>
        <dbReference type="EMBL" id="SFJ62349.1"/>
    </source>
</evidence>
<dbReference type="STRING" id="46223.SAMN05421852_11459"/>
<dbReference type="PROSITE" id="PS51257">
    <property type="entry name" value="PROKAR_LIPOPROTEIN"/>
    <property type="match status" value="1"/>
</dbReference>
<organism evidence="2 3">
    <name type="scientific">Thermoflavimicrobium dichotomicum</name>
    <dbReference type="NCBI Taxonomy" id="46223"/>
    <lineage>
        <taxon>Bacteria</taxon>
        <taxon>Bacillati</taxon>
        <taxon>Bacillota</taxon>
        <taxon>Bacilli</taxon>
        <taxon>Bacillales</taxon>
        <taxon>Thermoactinomycetaceae</taxon>
        <taxon>Thermoflavimicrobium</taxon>
    </lineage>
</organism>
<evidence type="ECO:0000313" key="3">
    <source>
        <dbReference type="Proteomes" id="UP000199545"/>
    </source>
</evidence>
<keyword evidence="3" id="KW-1185">Reference proteome</keyword>
<dbReference type="SUPFAM" id="SSF53300">
    <property type="entry name" value="vWA-like"/>
    <property type="match status" value="1"/>
</dbReference>
<proteinExistence type="predicted"/>
<sequence length="436" mass="49763">MLRKKKWIPIFLTSCLMLSGCSDWKSLAEDWGLIKRKPVGTTAETMLQDGPGEFAGARYNEEKLREEIQDLPDQLSADEAYKELIYLLAEDYKPLLKDLNRFQPQFHTTALQNKRRTQKPKHVNLAIVFDSSQMMFGRVNDQWKLNLEKIAIGRFASSYPEESTLTLRGFGGQKQGATACRQTRLATPQSFGQFKPIGPAALAQGLRDAGEDLSQKEKAGKNMIVLITGGIETCGGDPVREAKALHDGKLKAEVHVIGFFTSPLQNTTLKKIAQAGGGKFTWINSAYSLENVLREKVDLGWEYYVDSWKVRNVYALSDFQTQINEKVERLTGLNPFKSQFYQLNVKEKQQLQKGVELLFEENKIDAKLADPKGPLYQKINRRYDLIKSFYEQKYREKKRLIDREIQEGTEQIDQMYLNAKNIEKKSITPPVTKVGY</sequence>
<accession>A0A1I3SWU9</accession>
<dbReference type="Gene3D" id="3.40.50.410">
    <property type="entry name" value="von Willebrand factor, type A domain"/>
    <property type="match status" value="1"/>
</dbReference>
<name>A0A1I3SWU9_9BACL</name>
<dbReference type="PROSITE" id="PS50234">
    <property type="entry name" value="VWFA"/>
    <property type="match status" value="1"/>
</dbReference>
<dbReference type="InterPro" id="IPR002035">
    <property type="entry name" value="VWF_A"/>
</dbReference>
<dbReference type="RefSeq" id="WP_139203324.1">
    <property type="nucleotide sequence ID" value="NZ_FORR01000014.1"/>
</dbReference>
<dbReference type="EMBL" id="FORR01000014">
    <property type="protein sequence ID" value="SFJ62349.1"/>
    <property type="molecule type" value="Genomic_DNA"/>
</dbReference>
<reference evidence="2 3" key="1">
    <citation type="submission" date="2016-10" db="EMBL/GenBank/DDBJ databases">
        <authorList>
            <person name="de Groot N.N."/>
        </authorList>
    </citation>
    <scope>NUCLEOTIDE SEQUENCE [LARGE SCALE GENOMIC DNA]</scope>
    <source>
        <strain evidence="2 3">DSM 44778</strain>
    </source>
</reference>
<dbReference type="OrthoDB" id="9783818at2"/>